<dbReference type="RefSeq" id="WP_176533724.1">
    <property type="nucleotide sequence ID" value="NZ_CP088022.1"/>
</dbReference>
<feature type="compositionally biased region" description="Basic and acidic residues" evidence="1">
    <location>
        <begin position="1"/>
        <end position="10"/>
    </location>
</feature>
<dbReference type="GO" id="GO:0006508">
    <property type="term" value="P:proteolysis"/>
    <property type="evidence" value="ECO:0007669"/>
    <property type="project" value="InterPro"/>
</dbReference>
<gene>
    <name evidence="3" type="ORF">HU230_34190</name>
</gene>
<dbReference type="GO" id="GO:0004197">
    <property type="term" value="F:cysteine-type endopeptidase activity"/>
    <property type="evidence" value="ECO:0007669"/>
    <property type="project" value="InterPro"/>
</dbReference>
<dbReference type="Gene3D" id="3.40.50.1460">
    <property type="match status" value="1"/>
</dbReference>
<dbReference type="GO" id="GO:0005737">
    <property type="term" value="C:cytoplasm"/>
    <property type="evidence" value="ECO:0007669"/>
    <property type="project" value="TreeGrafter"/>
</dbReference>
<proteinExistence type="predicted"/>
<accession>A0A974AD75</accession>
<sequence length="565" mass="60216">MAQQSEDLKATKGFNGASPAAARDAVQSPKRKALVVGINDYPPPNALPSCVSDARAMVSLLREEFGFEDQTVLLDGDASKASLIRELQQLVTGCGPADRLVFFFSGHGYRPVRNGVLESALVTQDAQFFEDQELAELMKDVPSGILTIIIDACFSGGMEKLFARANGQIEVAKLKRWISLDPDEVESHSKNVSAVTGFSPFGYLAPISEGSLQANLSQAKSADFEVTQLRKSDSKAILVSACLEDETAAASTSQTNGLSALTYALTSTIGSLGSTPSAQAVIEAAGQRLREIGIKQTPMLKCPPRPAALASHEFILLNEVEGGSPLPQDRPNAKPTDANERDAEQQAVARVITTILLMTRGGMQMPTNMQQKDWIDDAGRIASVVVPIIASLQSKGYQANGKGDNKDWIDDAGRIASVVVPIVASLQSKGYQANGKGDNKDWIDDVGRIASVVVPIVASLQSKAYQANGNSDVAKDWIDDVSRIAVVAAPFIAAQQSKGYRSTGDARKDWLDSFNGFTRPGIVPPILDLGLQADGSTSKDWFHDVARVVQVAGPIVAATLQSKGY</sequence>
<dbReference type="PANTHER" id="PTHR48104">
    <property type="entry name" value="METACASPASE-4"/>
    <property type="match status" value="1"/>
</dbReference>
<comment type="caution">
    <text evidence="3">The sequence shown here is derived from an EMBL/GenBank/DDBJ whole genome shotgun (WGS) entry which is preliminary data.</text>
</comment>
<dbReference type="InterPro" id="IPR011600">
    <property type="entry name" value="Pept_C14_caspase"/>
</dbReference>
<protein>
    <submittedName>
        <fullName evidence="3">Caspase family protein</fullName>
    </submittedName>
</protein>
<evidence type="ECO:0000256" key="1">
    <source>
        <dbReference type="SAM" id="MobiDB-lite"/>
    </source>
</evidence>
<dbReference type="InterPro" id="IPR029030">
    <property type="entry name" value="Caspase-like_dom_sf"/>
</dbReference>
<evidence type="ECO:0000259" key="2">
    <source>
        <dbReference type="Pfam" id="PF00656"/>
    </source>
</evidence>
<dbReference type="InterPro" id="IPR050452">
    <property type="entry name" value="Metacaspase"/>
</dbReference>
<evidence type="ECO:0000313" key="3">
    <source>
        <dbReference type="EMBL" id="NVL10617.1"/>
    </source>
</evidence>
<dbReference type="Pfam" id="PF00656">
    <property type="entry name" value="Peptidase_C14"/>
    <property type="match status" value="1"/>
</dbReference>
<dbReference type="AlphaFoldDB" id="A0A974AD75"/>
<dbReference type="PANTHER" id="PTHR48104:SF30">
    <property type="entry name" value="METACASPASE-1"/>
    <property type="match status" value="1"/>
</dbReference>
<reference evidence="3" key="1">
    <citation type="submission" date="2020-06" db="EMBL/GenBank/DDBJ databases">
        <title>Whole Genome Sequence of Bradyrhizobium sp. Strain 66S1MB.</title>
        <authorList>
            <person name="Bromfield E."/>
            <person name="Cloutier S."/>
        </authorList>
    </citation>
    <scope>NUCLEOTIDE SEQUENCE</scope>
    <source>
        <strain evidence="3">66S1MB</strain>
    </source>
</reference>
<dbReference type="SUPFAM" id="SSF52129">
    <property type="entry name" value="Caspase-like"/>
    <property type="match status" value="1"/>
</dbReference>
<feature type="domain" description="Peptidase C14 caspase" evidence="2">
    <location>
        <begin position="30"/>
        <end position="302"/>
    </location>
</feature>
<feature type="region of interest" description="Disordered" evidence="1">
    <location>
        <begin position="321"/>
        <end position="345"/>
    </location>
</feature>
<name>A0A974AD75_9BRAD</name>
<dbReference type="EMBL" id="JABWSX010000001">
    <property type="protein sequence ID" value="NVL10617.1"/>
    <property type="molecule type" value="Genomic_DNA"/>
</dbReference>
<feature type="region of interest" description="Disordered" evidence="1">
    <location>
        <begin position="1"/>
        <end position="26"/>
    </location>
</feature>
<organism evidence="3">
    <name type="scientific">Bradyrhizobium quebecense</name>
    <dbReference type="NCBI Taxonomy" id="2748629"/>
    <lineage>
        <taxon>Bacteria</taxon>
        <taxon>Pseudomonadati</taxon>
        <taxon>Pseudomonadota</taxon>
        <taxon>Alphaproteobacteria</taxon>
        <taxon>Hyphomicrobiales</taxon>
        <taxon>Nitrobacteraceae</taxon>
        <taxon>Bradyrhizobium</taxon>
    </lineage>
</organism>